<dbReference type="EMBL" id="BKCJ010000483">
    <property type="protein sequence ID" value="GEU33613.1"/>
    <property type="molecule type" value="Genomic_DNA"/>
</dbReference>
<feature type="coiled-coil region" evidence="1">
    <location>
        <begin position="360"/>
        <end position="387"/>
    </location>
</feature>
<evidence type="ECO:0000256" key="2">
    <source>
        <dbReference type="SAM" id="MobiDB-lite"/>
    </source>
</evidence>
<sequence>MAALKYKEEHNKVGYILKPTGSDDYHQIIDFLSASHIRYALTTNPIIFDSLVKQFWSTATLRAPELGPPAILAKIDKTPYTITEELVRSRLQLADGGGIADLPIPEIYSGMDNLGYAHPMPLLPAMLLQAQAGGGAEVAEQAVPHPMPAPDQSLAHLPTPSRSQTSDPVAPVLENDHSSDQHETVASSFPTREDAPLGGNFHTSPLRSSHAPPAGQPSRGAKDPIALIALSSVVSTLVQKMHPLEAELHAHKKLFKDIMGNVPTAGPPGTFGLPPTRSSIPPGAFDAPSGALTILPGTSAVPAATLAVPDDSLAVPADSRNVPVGVSSKGKSPMVDDNIPIKARIFRQMEEDRLGEEAAKRLHDEEMAQMESERAEAQRKRQQDVLDSAMYYNESDWLNIRAQVEANASLSKTLLGDDVSEDNFPARIAALIKKKRQARAEQLFKERQNRPMTPAQQKAYMRQYVKNQRSAIYNTGWTMAYVKSFFDEQLKQEFEKIHKVQSHSQIQAFSRTLKRPGPVLDEPSTKRPKSPKVPTPSMPEVTISPVVTSPPSSRTRRKSLGRKHIHKPKSTLPKLDLDAPAQTFLKVVVNEDSDDEDFVDEVSSAVVGWEVLPTPLGEINALYRIDGSTKHFATLRQILHMVDQQDLMGQGFLCLVKSTYVGDTKLAVVHSFKCSCVGDSFWVFNSPMLYFLRVEMVINSPWIMTILGTKELASPEQTATEFSLTLFKHQSSRYVVPTSRVIVPSGRVIVATDRYVVPAGFPAQSVRSSNAYALDSLYLIVLNTKTSQSRQHDMSESDSYYLSD</sequence>
<feature type="compositionally biased region" description="Basic and acidic residues" evidence="2">
    <location>
        <begin position="174"/>
        <end position="183"/>
    </location>
</feature>
<accession>A0A6L2J9F4</accession>
<feature type="compositionally biased region" description="Basic residues" evidence="2">
    <location>
        <begin position="554"/>
        <end position="569"/>
    </location>
</feature>
<organism evidence="3">
    <name type="scientific">Tanacetum cinerariifolium</name>
    <name type="common">Dalmatian daisy</name>
    <name type="synonym">Chrysanthemum cinerariifolium</name>
    <dbReference type="NCBI Taxonomy" id="118510"/>
    <lineage>
        <taxon>Eukaryota</taxon>
        <taxon>Viridiplantae</taxon>
        <taxon>Streptophyta</taxon>
        <taxon>Embryophyta</taxon>
        <taxon>Tracheophyta</taxon>
        <taxon>Spermatophyta</taxon>
        <taxon>Magnoliopsida</taxon>
        <taxon>eudicotyledons</taxon>
        <taxon>Gunneridae</taxon>
        <taxon>Pentapetalae</taxon>
        <taxon>asterids</taxon>
        <taxon>campanulids</taxon>
        <taxon>Asterales</taxon>
        <taxon>Asteraceae</taxon>
        <taxon>Asteroideae</taxon>
        <taxon>Anthemideae</taxon>
        <taxon>Anthemidinae</taxon>
        <taxon>Tanacetum</taxon>
    </lineage>
</organism>
<evidence type="ECO:0000313" key="3">
    <source>
        <dbReference type="EMBL" id="GEU33613.1"/>
    </source>
</evidence>
<name>A0A6L2J9F4_TANCI</name>
<reference evidence="3" key="1">
    <citation type="journal article" date="2019" name="Sci. Rep.">
        <title>Draft genome of Tanacetum cinerariifolium, the natural source of mosquito coil.</title>
        <authorList>
            <person name="Yamashiro T."/>
            <person name="Shiraishi A."/>
            <person name="Satake H."/>
            <person name="Nakayama K."/>
        </authorList>
    </citation>
    <scope>NUCLEOTIDE SEQUENCE</scope>
</reference>
<dbReference type="AlphaFoldDB" id="A0A6L2J9F4"/>
<comment type="caution">
    <text evidence="3">The sequence shown here is derived from an EMBL/GenBank/DDBJ whole genome shotgun (WGS) entry which is preliminary data.</text>
</comment>
<protein>
    <submittedName>
        <fullName evidence="3">JmjC domain-containing protein</fullName>
    </submittedName>
</protein>
<feature type="region of interest" description="Disordered" evidence="2">
    <location>
        <begin position="137"/>
        <end position="221"/>
    </location>
</feature>
<proteinExistence type="predicted"/>
<gene>
    <name evidence="3" type="ORF">Tci_005591</name>
</gene>
<keyword evidence="1" id="KW-0175">Coiled coil</keyword>
<feature type="region of interest" description="Disordered" evidence="2">
    <location>
        <begin position="508"/>
        <end position="572"/>
    </location>
</feature>
<feature type="compositionally biased region" description="Low complexity" evidence="2">
    <location>
        <begin position="541"/>
        <end position="553"/>
    </location>
</feature>
<evidence type="ECO:0000256" key="1">
    <source>
        <dbReference type="SAM" id="Coils"/>
    </source>
</evidence>